<dbReference type="Proteomes" id="UP000823617">
    <property type="component" value="Unassembled WGS sequence"/>
</dbReference>
<organism evidence="5 6">
    <name type="scientific">Candidatus Cryptobacteroides intestinigallinarum</name>
    <dbReference type="NCBI Taxonomy" id="2840767"/>
    <lineage>
        <taxon>Bacteria</taxon>
        <taxon>Pseudomonadati</taxon>
        <taxon>Bacteroidota</taxon>
        <taxon>Bacteroidia</taxon>
        <taxon>Bacteroidales</taxon>
        <taxon>Candidatus Cryptobacteroides</taxon>
    </lineage>
</organism>
<dbReference type="GO" id="GO:0006355">
    <property type="term" value="P:regulation of DNA-templated transcription"/>
    <property type="evidence" value="ECO:0007669"/>
    <property type="project" value="InterPro"/>
</dbReference>
<dbReference type="PROSITE" id="PS50043">
    <property type="entry name" value="HTH_LUXR_2"/>
    <property type="match status" value="1"/>
</dbReference>
<name>A0A9D9HKI0_9BACT</name>
<dbReference type="SMART" id="SM00421">
    <property type="entry name" value="HTH_LUXR"/>
    <property type="match status" value="1"/>
</dbReference>
<gene>
    <name evidence="5" type="ORF">IAC08_03840</name>
</gene>
<reference evidence="5" key="2">
    <citation type="journal article" date="2021" name="PeerJ">
        <title>Extensive microbial diversity within the chicken gut microbiome revealed by metagenomics and culture.</title>
        <authorList>
            <person name="Gilroy R."/>
            <person name="Ravi A."/>
            <person name="Getino M."/>
            <person name="Pursley I."/>
            <person name="Horton D.L."/>
            <person name="Alikhan N.F."/>
            <person name="Baker D."/>
            <person name="Gharbi K."/>
            <person name="Hall N."/>
            <person name="Watson M."/>
            <person name="Adriaenssens E.M."/>
            <person name="Foster-Nyarko E."/>
            <person name="Jarju S."/>
            <person name="Secka A."/>
            <person name="Antonio M."/>
            <person name="Oren A."/>
            <person name="Chaudhuri R.R."/>
            <person name="La Ragione R."/>
            <person name="Hildebrand F."/>
            <person name="Pallen M.J."/>
        </authorList>
    </citation>
    <scope>NUCLEOTIDE SEQUENCE</scope>
    <source>
        <strain evidence="5">B1-3475</strain>
    </source>
</reference>
<dbReference type="AlphaFoldDB" id="A0A9D9HKI0"/>
<dbReference type="Gene3D" id="1.10.10.10">
    <property type="entry name" value="Winged helix-like DNA-binding domain superfamily/Winged helix DNA-binding domain"/>
    <property type="match status" value="1"/>
</dbReference>
<dbReference type="SUPFAM" id="SSF46894">
    <property type="entry name" value="C-terminal effector domain of the bipartite response regulators"/>
    <property type="match status" value="1"/>
</dbReference>
<feature type="domain" description="HTH luxR-type" evidence="4">
    <location>
        <begin position="128"/>
        <end position="193"/>
    </location>
</feature>
<evidence type="ECO:0000256" key="2">
    <source>
        <dbReference type="ARBA" id="ARBA00023125"/>
    </source>
</evidence>
<dbReference type="CDD" id="cd06170">
    <property type="entry name" value="LuxR_C_like"/>
    <property type="match status" value="1"/>
</dbReference>
<comment type="caution">
    <text evidence="5">The sequence shown here is derived from an EMBL/GenBank/DDBJ whole genome shotgun (WGS) entry which is preliminary data.</text>
</comment>
<dbReference type="PRINTS" id="PR00038">
    <property type="entry name" value="HTHLUXR"/>
</dbReference>
<keyword evidence="1" id="KW-0805">Transcription regulation</keyword>
<dbReference type="InterPro" id="IPR000792">
    <property type="entry name" value="Tscrpt_reg_LuxR_C"/>
</dbReference>
<dbReference type="PANTHER" id="PTHR44688">
    <property type="entry name" value="DNA-BINDING TRANSCRIPTIONAL ACTIVATOR DEVR_DOSR"/>
    <property type="match status" value="1"/>
</dbReference>
<proteinExistence type="predicted"/>
<dbReference type="EMBL" id="JADIMK010000039">
    <property type="protein sequence ID" value="MBO8455519.1"/>
    <property type="molecule type" value="Genomic_DNA"/>
</dbReference>
<keyword evidence="3" id="KW-0804">Transcription</keyword>
<evidence type="ECO:0000313" key="5">
    <source>
        <dbReference type="EMBL" id="MBO8455519.1"/>
    </source>
</evidence>
<evidence type="ECO:0000256" key="3">
    <source>
        <dbReference type="ARBA" id="ARBA00023163"/>
    </source>
</evidence>
<evidence type="ECO:0000256" key="1">
    <source>
        <dbReference type="ARBA" id="ARBA00023015"/>
    </source>
</evidence>
<accession>A0A9D9HKI0</accession>
<sequence length="201" mass="22165">MKNGSYRKVLLIVPSRIMARGIEGVFSDLGEFRVEGILSDISHSGGAQLKNMDADVVIVDPIVFDYAARHSGRSMISEYTDAAVVALQTVAMEEDSWKQYDGVIGIYDAPPVIIRKLRTALSSREETPRSESQELSAREKEILICVAKGMINKEIADLYSISIYTVITHRKNITRKTGIRTVAGLTVYALLNNLIDSGSVE</sequence>
<evidence type="ECO:0000259" key="4">
    <source>
        <dbReference type="PROSITE" id="PS50043"/>
    </source>
</evidence>
<dbReference type="InterPro" id="IPR036388">
    <property type="entry name" value="WH-like_DNA-bd_sf"/>
</dbReference>
<dbReference type="GO" id="GO:0003677">
    <property type="term" value="F:DNA binding"/>
    <property type="evidence" value="ECO:0007669"/>
    <property type="project" value="UniProtKB-KW"/>
</dbReference>
<protein>
    <submittedName>
        <fullName evidence="5">Response regulator transcription factor</fullName>
    </submittedName>
</protein>
<evidence type="ECO:0000313" key="6">
    <source>
        <dbReference type="Proteomes" id="UP000823617"/>
    </source>
</evidence>
<reference evidence="5" key="1">
    <citation type="submission" date="2020-10" db="EMBL/GenBank/DDBJ databases">
        <authorList>
            <person name="Gilroy R."/>
        </authorList>
    </citation>
    <scope>NUCLEOTIDE SEQUENCE</scope>
    <source>
        <strain evidence="5">B1-3475</strain>
    </source>
</reference>
<dbReference type="InterPro" id="IPR016032">
    <property type="entry name" value="Sig_transdc_resp-reg_C-effctor"/>
</dbReference>
<dbReference type="PROSITE" id="PS00622">
    <property type="entry name" value="HTH_LUXR_1"/>
    <property type="match status" value="1"/>
</dbReference>
<dbReference type="PANTHER" id="PTHR44688:SF16">
    <property type="entry name" value="DNA-BINDING TRANSCRIPTIONAL ACTIVATOR DEVR_DOSR"/>
    <property type="match status" value="1"/>
</dbReference>
<dbReference type="Pfam" id="PF00196">
    <property type="entry name" value="GerE"/>
    <property type="match status" value="1"/>
</dbReference>
<keyword evidence="2" id="KW-0238">DNA-binding</keyword>